<dbReference type="InterPro" id="IPR006214">
    <property type="entry name" value="Bax_inhibitor_1-related"/>
</dbReference>
<dbReference type="PANTHER" id="PTHR23291">
    <property type="entry name" value="BAX INHIBITOR-RELATED"/>
    <property type="match status" value="1"/>
</dbReference>
<proteinExistence type="predicted"/>
<accession>A0A2A6CGX1</accession>
<dbReference type="GO" id="GO:0043524">
    <property type="term" value="P:negative regulation of neuron apoptotic process"/>
    <property type="evidence" value="ECO:0000318"/>
    <property type="project" value="GO_Central"/>
</dbReference>
<dbReference type="GO" id="GO:0005794">
    <property type="term" value="C:Golgi apparatus"/>
    <property type="evidence" value="ECO:0000318"/>
    <property type="project" value="GO_Central"/>
</dbReference>
<dbReference type="GO" id="GO:0005262">
    <property type="term" value="F:calcium channel activity"/>
    <property type="evidence" value="ECO:0000318"/>
    <property type="project" value="GO_Central"/>
</dbReference>
<dbReference type="Pfam" id="PF01027">
    <property type="entry name" value="Bax1-I"/>
    <property type="match status" value="1"/>
</dbReference>
<feature type="transmembrane region" description="Helical" evidence="6">
    <location>
        <begin position="620"/>
        <end position="639"/>
    </location>
</feature>
<feature type="compositionally biased region" description="Polar residues" evidence="5">
    <location>
        <begin position="184"/>
        <end position="194"/>
    </location>
</feature>
<feature type="transmembrane region" description="Helical" evidence="6">
    <location>
        <begin position="508"/>
        <end position="525"/>
    </location>
</feature>
<dbReference type="EnsemblMetazoa" id="PPA08068.1">
    <property type="protein sequence ID" value="PPA08068.1"/>
    <property type="gene ID" value="WBGene00097622"/>
</dbReference>
<feature type="transmembrane region" description="Helical" evidence="6">
    <location>
        <begin position="267"/>
        <end position="287"/>
    </location>
</feature>
<evidence type="ECO:0000256" key="3">
    <source>
        <dbReference type="ARBA" id="ARBA00022989"/>
    </source>
</evidence>
<feature type="transmembrane region" description="Helical" evidence="6">
    <location>
        <begin position="241"/>
        <end position="261"/>
    </location>
</feature>
<evidence type="ECO:0000313" key="8">
    <source>
        <dbReference type="Proteomes" id="UP000005239"/>
    </source>
</evidence>
<evidence type="ECO:0000313" key="7">
    <source>
        <dbReference type="EnsemblMetazoa" id="PPA08068.1"/>
    </source>
</evidence>
<feature type="transmembrane region" description="Helical" evidence="6">
    <location>
        <begin position="336"/>
        <end position="355"/>
    </location>
</feature>
<dbReference type="GO" id="GO:0016020">
    <property type="term" value="C:membrane"/>
    <property type="evidence" value="ECO:0000318"/>
    <property type="project" value="GO_Central"/>
</dbReference>
<feature type="transmembrane region" description="Helical" evidence="6">
    <location>
        <begin position="537"/>
        <end position="558"/>
    </location>
</feature>
<evidence type="ECO:0000256" key="6">
    <source>
        <dbReference type="SAM" id="Phobius"/>
    </source>
</evidence>
<dbReference type="GO" id="GO:0097190">
    <property type="term" value="P:apoptotic signaling pathway"/>
    <property type="evidence" value="ECO:0000318"/>
    <property type="project" value="GO_Central"/>
</dbReference>
<evidence type="ECO:0000256" key="2">
    <source>
        <dbReference type="ARBA" id="ARBA00022692"/>
    </source>
</evidence>
<name>A0A2A6CGX1_PRIPA</name>
<feature type="transmembrane region" description="Helical" evidence="6">
    <location>
        <begin position="564"/>
        <end position="582"/>
    </location>
</feature>
<dbReference type="Proteomes" id="UP000005239">
    <property type="component" value="Unassembled WGS sequence"/>
</dbReference>
<dbReference type="GO" id="GO:0005783">
    <property type="term" value="C:endoplasmic reticulum"/>
    <property type="evidence" value="ECO:0000318"/>
    <property type="project" value="GO_Central"/>
</dbReference>
<sequence length="683" mass="75500">MTRSVLCCGTILAEVFVHDELHPAVVIQWEEWALSNSFVAPSYAVCNSGLPRSRTEAATTAIGRIIKSISDPLPYHSSDRTLQMHEELGHLLLQVDKYHILSSGEGEPIEGSSMLRSQLHFSLEDRTETKHLQSIIDYLMMITTLTSSVLMDDEAQTKTGGTETGFTGQTGTGATVITADQPATDPSKQPQSSENNNKVTVNNNVDVEAQQMKTGLAIDPANIGPSSFDCLIARRIFVQKVFGMVAIMVFGAGWVSIGVTIHADAEVVLLALVMTTLCCTATIIFAIKTKFDMTQCAPLLILISLVMFIFFIIALIAALAFMMMGGKRQEISVHDPYYAAVQIFVDIVMMFWYMVQFLQGVLPSPLSSHYLIDCGSRSRMAYQQPYGQQQQYGGQPFQQPGFNPQYGYQGQAPPPPEFIPPATMPRYMPTPNNAETGGQPGYGGDSDGPFKYSLHFNEKSIRMAFIRKVFFLVTIMLGVVSVITALPFMNQDIWNYFKGPNARGNLGWFYAAYGTFFVTYLVLVCCEGVRRSFPMNLILTGVFTLATGFMTMCISLQFTIESVLMALVITTACCGVIIIFAMQTKYDLTSCMGVMALLSLFLMVFGIIAIIGTVAFKARILYTIYAGLGALMFMAYLAIDVQMLMGGRKYEISPEDHIFAAIQLFLDIIQIFWFILSLFGSRD</sequence>
<dbReference type="GO" id="GO:1902042">
    <property type="term" value="P:negative regulation of extrinsic apoptotic signaling pathway via death domain receptors"/>
    <property type="evidence" value="ECO:0000318"/>
    <property type="project" value="GO_Central"/>
</dbReference>
<reference evidence="7" key="2">
    <citation type="submission" date="2022-06" db="UniProtKB">
        <authorList>
            <consortium name="EnsemblMetazoa"/>
        </authorList>
    </citation>
    <scope>IDENTIFICATION</scope>
    <source>
        <strain evidence="7">PS312</strain>
    </source>
</reference>
<gene>
    <name evidence="7" type="primary">WBGene00097622</name>
</gene>
<dbReference type="CDD" id="cd10428">
    <property type="entry name" value="LFG_like"/>
    <property type="match status" value="1"/>
</dbReference>
<keyword evidence="4 6" id="KW-0472">Membrane</keyword>
<dbReference type="AlphaFoldDB" id="A0A2A6CGX1"/>
<feature type="transmembrane region" description="Helical" evidence="6">
    <location>
        <begin position="659"/>
        <end position="680"/>
    </location>
</feature>
<feature type="transmembrane region" description="Helical" evidence="6">
    <location>
        <begin position="469"/>
        <end position="488"/>
    </location>
</feature>
<keyword evidence="8" id="KW-1185">Reference proteome</keyword>
<evidence type="ECO:0000256" key="4">
    <source>
        <dbReference type="ARBA" id="ARBA00023136"/>
    </source>
</evidence>
<keyword evidence="3 6" id="KW-1133">Transmembrane helix</keyword>
<dbReference type="PANTHER" id="PTHR23291:SF127">
    <property type="entry name" value="PROTEIN LIFEGUARD 1-LIKE"/>
    <property type="match status" value="1"/>
</dbReference>
<keyword evidence="2 6" id="KW-0812">Transmembrane</keyword>
<evidence type="ECO:0000256" key="1">
    <source>
        <dbReference type="ARBA" id="ARBA00004141"/>
    </source>
</evidence>
<comment type="subcellular location">
    <subcellularLocation>
        <location evidence="1">Membrane</location>
        <topology evidence="1">Multi-pass membrane protein</topology>
    </subcellularLocation>
</comment>
<feature type="region of interest" description="Disordered" evidence="5">
    <location>
        <begin position="177"/>
        <end position="199"/>
    </location>
</feature>
<protein>
    <submittedName>
        <fullName evidence="7">Xbx-6</fullName>
    </submittedName>
</protein>
<accession>A0A8R1Y9D7</accession>
<dbReference type="OrthoDB" id="7933078at2759"/>
<feature type="transmembrane region" description="Helical" evidence="6">
    <location>
        <begin position="299"/>
        <end position="324"/>
    </location>
</feature>
<organism evidence="7 8">
    <name type="scientific">Pristionchus pacificus</name>
    <name type="common">Parasitic nematode worm</name>
    <dbReference type="NCBI Taxonomy" id="54126"/>
    <lineage>
        <taxon>Eukaryota</taxon>
        <taxon>Metazoa</taxon>
        <taxon>Ecdysozoa</taxon>
        <taxon>Nematoda</taxon>
        <taxon>Chromadorea</taxon>
        <taxon>Rhabditida</taxon>
        <taxon>Rhabditina</taxon>
        <taxon>Diplogasteromorpha</taxon>
        <taxon>Diplogasteroidea</taxon>
        <taxon>Neodiplogasteridae</taxon>
        <taxon>Pristionchus</taxon>
    </lineage>
</organism>
<reference evidence="8" key="1">
    <citation type="journal article" date="2008" name="Nat. Genet.">
        <title>The Pristionchus pacificus genome provides a unique perspective on nematode lifestyle and parasitism.</title>
        <authorList>
            <person name="Dieterich C."/>
            <person name="Clifton S.W."/>
            <person name="Schuster L.N."/>
            <person name="Chinwalla A."/>
            <person name="Delehaunty K."/>
            <person name="Dinkelacker I."/>
            <person name="Fulton L."/>
            <person name="Fulton R."/>
            <person name="Godfrey J."/>
            <person name="Minx P."/>
            <person name="Mitreva M."/>
            <person name="Roeseler W."/>
            <person name="Tian H."/>
            <person name="Witte H."/>
            <person name="Yang S.P."/>
            <person name="Wilson R.K."/>
            <person name="Sommer R.J."/>
        </authorList>
    </citation>
    <scope>NUCLEOTIDE SEQUENCE [LARGE SCALE GENOMIC DNA]</scope>
    <source>
        <strain evidence="8">PS312</strain>
    </source>
</reference>
<feature type="transmembrane region" description="Helical" evidence="6">
    <location>
        <begin position="594"/>
        <end position="614"/>
    </location>
</feature>
<evidence type="ECO:0000256" key="5">
    <source>
        <dbReference type="SAM" id="MobiDB-lite"/>
    </source>
</evidence>